<sequence>TGHPYLRRTSGLGAWRAARASAPDVTEDEARLALERLDPLWEELFPAEQARIIQLLVDRVEIGAGGADVRLKVEGLASLVRDLAASAADPARAAA</sequence>
<gene>
    <name evidence="1" type="ORF">QWZ14_29905</name>
</gene>
<protein>
    <recommendedName>
        <fullName evidence="3">Recombinase family protein</fullName>
    </recommendedName>
</protein>
<dbReference type="Proteomes" id="UP001529369">
    <property type="component" value="Unassembled WGS sequence"/>
</dbReference>
<proteinExistence type="predicted"/>
<accession>A0ABT8AG46</accession>
<organism evidence="1 2">
    <name type="scientific">Paeniroseomonas aquatica</name>
    <dbReference type="NCBI Taxonomy" id="373043"/>
    <lineage>
        <taxon>Bacteria</taxon>
        <taxon>Pseudomonadati</taxon>
        <taxon>Pseudomonadota</taxon>
        <taxon>Alphaproteobacteria</taxon>
        <taxon>Acetobacterales</taxon>
        <taxon>Acetobacteraceae</taxon>
        <taxon>Paeniroseomonas</taxon>
    </lineage>
</organism>
<feature type="non-terminal residue" evidence="1">
    <location>
        <position position="1"/>
    </location>
</feature>
<evidence type="ECO:0000313" key="1">
    <source>
        <dbReference type="EMBL" id="MDN3568610.1"/>
    </source>
</evidence>
<evidence type="ECO:0000313" key="2">
    <source>
        <dbReference type="Proteomes" id="UP001529369"/>
    </source>
</evidence>
<reference evidence="2" key="1">
    <citation type="journal article" date="2019" name="Int. J. Syst. Evol. Microbiol.">
        <title>The Global Catalogue of Microorganisms (GCM) 10K type strain sequencing project: providing services to taxonomists for standard genome sequencing and annotation.</title>
        <authorList>
            <consortium name="The Broad Institute Genomics Platform"/>
            <consortium name="The Broad Institute Genome Sequencing Center for Infectious Disease"/>
            <person name="Wu L."/>
            <person name="Ma J."/>
        </authorList>
    </citation>
    <scope>NUCLEOTIDE SEQUENCE [LARGE SCALE GENOMIC DNA]</scope>
    <source>
        <strain evidence="2">CECT 7131</strain>
    </source>
</reference>
<comment type="caution">
    <text evidence="1">The sequence shown here is derived from an EMBL/GenBank/DDBJ whole genome shotgun (WGS) entry which is preliminary data.</text>
</comment>
<name>A0ABT8AG46_9PROT</name>
<evidence type="ECO:0008006" key="3">
    <source>
        <dbReference type="Google" id="ProtNLM"/>
    </source>
</evidence>
<dbReference type="EMBL" id="JAUFPN010000296">
    <property type="protein sequence ID" value="MDN3568610.1"/>
    <property type="molecule type" value="Genomic_DNA"/>
</dbReference>
<keyword evidence="2" id="KW-1185">Reference proteome</keyword>